<reference evidence="3 4" key="1">
    <citation type="submission" date="2017-04" db="EMBL/GenBank/DDBJ databases">
        <authorList>
            <person name="Afonso C.L."/>
            <person name="Miller P.J."/>
            <person name="Scott M.A."/>
            <person name="Spackman E."/>
            <person name="Goraichik I."/>
            <person name="Dimitrov K.M."/>
            <person name="Suarez D.L."/>
            <person name="Swayne D.E."/>
        </authorList>
    </citation>
    <scope>NUCLEOTIDE SEQUENCE [LARGE SCALE GENOMIC DNA]</scope>
    <source>
        <strain evidence="3 4">DSM 3385</strain>
    </source>
</reference>
<dbReference type="Proteomes" id="UP000192418">
    <property type="component" value="Unassembled WGS sequence"/>
</dbReference>
<name>A0A1W2BUT8_9BACT</name>
<dbReference type="PANTHER" id="PTHR28008">
    <property type="entry name" value="DOMAIN PROTEIN, PUTATIVE (AFU_ORTHOLOGUE AFUA_3G10980)-RELATED"/>
    <property type="match status" value="1"/>
</dbReference>
<proteinExistence type="predicted"/>
<dbReference type="InterPro" id="IPR006976">
    <property type="entry name" value="VanZ-like"/>
</dbReference>
<protein>
    <submittedName>
        <fullName evidence="3">VanZ like family protein</fullName>
    </submittedName>
</protein>
<organism evidence="3 4">
    <name type="scientific">Desulfocicer vacuolatum DSM 3385</name>
    <dbReference type="NCBI Taxonomy" id="1121400"/>
    <lineage>
        <taxon>Bacteria</taxon>
        <taxon>Pseudomonadati</taxon>
        <taxon>Thermodesulfobacteriota</taxon>
        <taxon>Desulfobacteria</taxon>
        <taxon>Desulfobacterales</taxon>
        <taxon>Desulfobacteraceae</taxon>
        <taxon>Desulfocicer</taxon>
    </lineage>
</organism>
<keyword evidence="1" id="KW-0812">Transmembrane</keyword>
<evidence type="ECO:0000259" key="2">
    <source>
        <dbReference type="Pfam" id="PF04892"/>
    </source>
</evidence>
<feature type="transmembrane region" description="Helical" evidence="1">
    <location>
        <begin position="12"/>
        <end position="32"/>
    </location>
</feature>
<keyword evidence="1" id="KW-0472">Membrane</keyword>
<dbReference type="Pfam" id="PF04892">
    <property type="entry name" value="VanZ"/>
    <property type="match status" value="1"/>
</dbReference>
<dbReference type="AlphaFoldDB" id="A0A1W2BUT8"/>
<accession>A0A1W2BUT8</accession>
<dbReference type="PROSITE" id="PS51257">
    <property type="entry name" value="PROKAR_LIPOPROTEIN"/>
    <property type="match status" value="1"/>
</dbReference>
<dbReference type="STRING" id="1121400.SAMN02746065_109160"/>
<dbReference type="PANTHER" id="PTHR28008:SF1">
    <property type="entry name" value="DOMAIN PROTEIN, PUTATIVE (AFU_ORTHOLOGUE AFUA_3G10980)-RELATED"/>
    <property type="match status" value="1"/>
</dbReference>
<dbReference type="EMBL" id="FWXY01000009">
    <property type="protein sequence ID" value="SMC76717.1"/>
    <property type="molecule type" value="Genomic_DNA"/>
</dbReference>
<keyword evidence="1" id="KW-1133">Transmembrane helix</keyword>
<keyword evidence="4" id="KW-1185">Reference proteome</keyword>
<evidence type="ECO:0000313" key="4">
    <source>
        <dbReference type="Proteomes" id="UP000192418"/>
    </source>
</evidence>
<evidence type="ECO:0000256" key="1">
    <source>
        <dbReference type="SAM" id="Phobius"/>
    </source>
</evidence>
<gene>
    <name evidence="3" type="ORF">SAMN02746065_109160</name>
</gene>
<dbReference type="RefSeq" id="WP_084069072.1">
    <property type="nucleotide sequence ID" value="NZ_FWXY01000009.1"/>
</dbReference>
<feature type="domain" description="VanZ-like" evidence="2">
    <location>
        <begin position="43"/>
        <end position="120"/>
    </location>
</feature>
<dbReference type="NCBIfam" id="NF037970">
    <property type="entry name" value="vanZ_1"/>
    <property type="match status" value="1"/>
</dbReference>
<sequence>MLNCFSRQALIYRWPLVIYLIAIFVQSCFPSPEVLQDVDLSDKLLHLGGYALLGALTVRMLKRELAARPPWKIIVLAAAAGTIYGISDELHQALVPGRSADVMDVVADFAGSTLGAIIFWWDLPMIDTPAANNPHSIDV</sequence>
<feature type="transmembrane region" description="Helical" evidence="1">
    <location>
        <begin position="44"/>
        <end position="61"/>
    </location>
</feature>
<evidence type="ECO:0000313" key="3">
    <source>
        <dbReference type="EMBL" id="SMC76717.1"/>
    </source>
</evidence>
<dbReference type="OrthoDB" id="5422112at2"/>